<evidence type="ECO:0000256" key="1">
    <source>
        <dbReference type="ARBA" id="ARBA00008383"/>
    </source>
</evidence>
<dbReference type="PANTHER" id="PTHR48207:SF3">
    <property type="entry name" value="SUCCINATE--HYDROXYMETHYLGLUTARATE COA-TRANSFERASE"/>
    <property type="match status" value="1"/>
</dbReference>
<reference evidence="3 4" key="1">
    <citation type="submission" date="2019-06" db="EMBL/GenBank/DDBJ databases">
        <authorList>
            <person name="Broberg M."/>
        </authorList>
    </citation>
    <scope>NUCLEOTIDE SEQUENCE [LARGE SCALE GENOMIC DNA]</scope>
</reference>
<protein>
    <submittedName>
        <fullName evidence="3">Uncharacterized protein</fullName>
    </submittedName>
</protein>
<comment type="caution">
    <text evidence="3">The sequence shown here is derived from an EMBL/GenBank/DDBJ whole genome shotgun (WGS) entry which is preliminary data.</text>
</comment>
<evidence type="ECO:0000256" key="2">
    <source>
        <dbReference type="ARBA" id="ARBA00022679"/>
    </source>
</evidence>
<dbReference type="InterPro" id="IPR023606">
    <property type="entry name" value="CoA-Trfase_III_dom_1_sf"/>
</dbReference>
<sequence>MFRPLKLSRRMRICCYRPRPWKLSAAQRTACDFSTDHKKLPLSGVRVLDLSRILAGPYCTQILGDLGAEIIKSEHPTRGDDTRQWGPPFSPYVDGRSGAGESAYFLSVNRNKKSLGLSFKDKRGADILRKLATTSDIVVENYLPGTLKRYGLDYATLKELNPKLIYASITGYGQFGPYSNRAGFDVMVEAEMGLMHITGSRDGPPVKVGCAVTDLTTGMYAANSILASLLERHISGQGQHLDICLSDCQVATLSNMAQSVLVTKKPDSGRWGTSHPSVVPYRAFETKDGNVLIGGANDRLFGVLAKLLDRDEWVTDERYSSNAMRVHNRDELERQIESITKTRSTQEWLDRFEGSGLPYAKVNDLLGTVNHNHVRERDMIVTVDHSSCGSIEMINTPVKYSRSQPSIRSPPPLLGQHTDEILTNLVNLDEEDIEELRKFGVING</sequence>
<keyword evidence="4" id="KW-1185">Reference proteome</keyword>
<keyword evidence="2" id="KW-0808">Transferase</keyword>
<dbReference type="InterPro" id="IPR044855">
    <property type="entry name" value="CoA-Trfase_III_dom3_sf"/>
</dbReference>
<dbReference type="SUPFAM" id="SSF89796">
    <property type="entry name" value="CoA-transferase family III (CaiB/BaiF)"/>
    <property type="match status" value="1"/>
</dbReference>
<dbReference type="InterPro" id="IPR050483">
    <property type="entry name" value="CoA-transferase_III_domain"/>
</dbReference>
<dbReference type="InterPro" id="IPR003673">
    <property type="entry name" value="CoA-Trfase_fam_III"/>
</dbReference>
<name>A0ABY6V169_BIOOC</name>
<evidence type="ECO:0000313" key="4">
    <source>
        <dbReference type="Proteomes" id="UP000766486"/>
    </source>
</evidence>
<dbReference type="Proteomes" id="UP000766486">
    <property type="component" value="Unassembled WGS sequence"/>
</dbReference>
<dbReference type="Pfam" id="PF02515">
    <property type="entry name" value="CoA_transf_3"/>
    <property type="match status" value="1"/>
</dbReference>
<gene>
    <name evidence="3" type="ORF">CLO192961_LOCUS468763</name>
</gene>
<dbReference type="Gene3D" id="3.40.50.10540">
    <property type="entry name" value="Crotonobetainyl-coa:carnitine coa-transferase, domain 1"/>
    <property type="match status" value="1"/>
</dbReference>
<comment type="similarity">
    <text evidence="1">Belongs to the CoA-transferase III family.</text>
</comment>
<accession>A0ABY6V169</accession>
<dbReference type="Gene3D" id="3.30.1540.10">
    <property type="entry name" value="formyl-coa transferase, domain 3"/>
    <property type="match status" value="1"/>
</dbReference>
<organism evidence="3 4">
    <name type="scientific">Bionectria ochroleuca</name>
    <name type="common">Gliocladium roseum</name>
    <dbReference type="NCBI Taxonomy" id="29856"/>
    <lineage>
        <taxon>Eukaryota</taxon>
        <taxon>Fungi</taxon>
        <taxon>Dikarya</taxon>
        <taxon>Ascomycota</taxon>
        <taxon>Pezizomycotina</taxon>
        <taxon>Sordariomycetes</taxon>
        <taxon>Hypocreomycetidae</taxon>
        <taxon>Hypocreales</taxon>
        <taxon>Bionectriaceae</taxon>
        <taxon>Clonostachys</taxon>
    </lineage>
</organism>
<proteinExistence type="inferred from homology"/>
<dbReference type="EMBL" id="CABFNS010000945">
    <property type="protein sequence ID" value="VUC37337.1"/>
    <property type="molecule type" value="Genomic_DNA"/>
</dbReference>
<dbReference type="PANTHER" id="PTHR48207">
    <property type="entry name" value="SUCCINATE--HYDROXYMETHYLGLUTARATE COA-TRANSFERASE"/>
    <property type="match status" value="1"/>
</dbReference>
<evidence type="ECO:0000313" key="3">
    <source>
        <dbReference type="EMBL" id="VUC37337.1"/>
    </source>
</evidence>